<dbReference type="Proteomes" id="UP001432027">
    <property type="component" value="Unassembled WGS sequence"/>
</dbReference>
<gene>
    <name evidence="2" type="ORF">PENTCL1PPCAC_28871</name>
</gene>
<evidence type="ECO:0000256" key="1">
    <source>
        <dbReference type="SAM" id="Phobius"/>
    </source>
</evidence>
<sequence>MSVTPQVVVRYPQGFFEEIRDDSDGTRVELRAGASTVDRPSNMSKNQQYLVRPEPLNTGERYMREHYNNGVPIPEVIDKSFCGTLKRHKFRAILLSFICAILLFILAGTVLYVLL</sequence>
<name>A0AAV5UIA4_9BILA</name>
<dbReference type="AlphaFoldDB" id="A0AAV5UIA4"/>
<feature type="transmembrane region" description="Helical" evidence="1">
    <location>
        <begin position="93"/>
        <end position="114"/>
    </location>
</feature>
<organism evidence="2 3">
    <name type="scientific">Pristionchus entomophagus</name>
    <dbReference type="NCBI Taxonomy" id="358040"/>
    <lineage>
        <taxon>Eukaryota</taxon>
        <taxon>Metazoa</taxon>
        <taxon>Ecdysozoa</taxon>
        <taxon>Nematoda</taxon>
        <taxon>Chromadorea</taxon>
        <taxon>Rhabditida</taxon>
        <taxon>Rhabditina</taxon>
        <taxon>Diplogasteromorpha</taxon>
        <taxon>Diplogasteroidea</taxon>
        <taxon>Neodiplogasteridae</taxon>
        <taxon>Pristionchus</taxon>
    </lineage>
</organism>
<dbReference type="EMBL" id="BTSX01000006">
    <property type="protein sequence ID" value="GMT06697.1"/>
    <property type="molecule type" value="Genomic_DNA"/>
</dbReference>
<protein>
    <submittedName>
        <fullName evidence="2">Uncharacterized protein</fullName>
    </submittedName>
</protein>
<comment type="caution">
    <text evidence="2">The sequence shown here is derived from an EMBL/GenBank/DDBJ whole genome shotgun (WGS) entry which is preliminary data.</text>
</comment>
<evidence type="ECO:0000313" key="2">
    <source>
        <dbReference type="EMBL" id="GMT06697.1"/>
    </source>
</evidence>
<keyword evidence="3" id="KW-1185">Reference proteome</keyword>
<keyword evidence="1" id="KW-1133">Transmembrane helix</keyword>
<keyword evidence="1" id="KW-0472">Membrane</keyword>
<accession>A0AAV5UIA4</accession>
<keyword evidence="1" id="KW-0812">Transmembrane</keyword>
<proteinExistence type="predicted"/>
<reference evidence="2" key="1">
    <citation type="submission" date="2023-10" db="EMBL/GenBank/DDBJ databases">
        <title>Genome assembly of Pristionchus species.</title>
        <authorList>
            <person name="Yoshida K."/>
            <person name="Sommer R.J."/>
        </authorList>
    </citation>
    <scope>NUCLEOTIDE SEQUENCE</scope>
    <source>
        <strain evidence="2">RS0144</strain>
    </source>
</reference>
<evidence type="ECO:0000313" key="3">
    <source>
        <dbReference type="Proteomes" id="UP001432027"/>
    </source>
</evidence>